<dbReference type="InterPro" id="IPR019410">
    <property type="entry name" value="Methyltransf_16"/>
</dbReference>
<evidence type="ECO:0008006" key="4">
    <source>
        <dbReference type="Google" id="ProtNLM"/>
    </source>
</evidence>
<protein>
    <recommendedName>
        <fullName evidence="4">Methyltransferase small domain-containing protein</fullName>
    </recommendedName>
</protein>
<accession>A0A383VSB0</accession>
<evidence type="ECO:0000256" key="1">
    <source>
        <dbReference type="SAM" id="MobiDB-lite"/>
    </source>
</evidence>
<dbReference type="InterPro" id="IPR029063">
    <property type="entry name" value="SAM-dependent_MTases_sf"/>
</dbReference>
<dbReference type="SUPFAM" id="SSF53335">
    <property type="entry name" value="S-adenosyl-L-methionine-dependent methyltransferases"/>
    <property type="match status" value="1"/>
</dbReference>
<dbReference type="PANTHER" id="PTHR14614">
    <property type="entry name" value="HEPATOCELLULAR CARCINOMA-ASSOCIATED ANTIGEN"/>
    <property type="match status" value="1"/>
</dbReference>
<dbReference type="Gene3D" id="3.40.50.150">
    <property type="entry name" value="Vaccinia Virus protein VP39"/>
    <property type="match status" value="1"/>
</dbReference>
<dbReference type="STRING" id="3088.A0A383VSB0"/>
<evidence type="ECO:0000313" key="2">
    <source>
        <dbReference type="EMBL" id="SZX67652.1"/>
    </source>
</evidence>
<evidence type="ECO:0000313" key="3">
    <source>
        <dbReference type="Proteomes" id="UP000256970"/>
    </source>
</evidence>
<keyword evidence="3" id="KW-1185">Reference proteome</keyword>
<dbReference type="PANTHER" id="PTHR14614:SF132">
    <property type="entry name" value="PROTEIN-LYSINE METHYLTRANSFERASE C42C1.13"/>
    <property type="match status" value="1"/>
</dbReference>
<organism evidence="2 3">
    <name type="scientific">Tetradesmus obliquus</name>
    <name type="common">Green alga</name>
    <name type="synonym">Acutodesmus obliquus</name>
    <dbReference type="NCBI Taxonomy" id="3088"/>
    <lineage>
        <taxon>Eukaryota</taxon>
        <taxon>Viridiplantae</taxon>
        <taxon>Chlorophyta</taxon>
        <taxon>core chlorophytes</taxon>
        <taxon>Chlorophyceae</taxon>
        <taxon>CS clade</taxon>
        <taxon>Sphaeropleales</taxon>
        <taxon>Scenedesmaceae</taxon>
        <taxon>Tetradesmus</taxon>
    </lineage>
</organism>
<name>A0A383VSB0_TETOB</name>
<dbReference type="AlphaFoldDB" id="A0A383VSB0"/>
<gene>
    <name evidence="2" type="ORF">BQ4739_LOCUS8024</name>
</gene>
<dbReference type="Pfam" id="PF10294">
    <property type="entry name" value="Methyltransf_16"/>
    <property type="match status" value="1"/>
</dbReference>
<reference evidence="2 3" key="1">
    <citation type="submission" date="2016-10" db="EMBL/GenBank/DDBJ databases">
        <authorList>
            <person name="Cai Z."/>
        </authorList>
    </citation>
    <scope>NUCLEOTIDE SEQUENCE [LARGE SCALE GENOMIC DNA]</scope>
</reference>
<dbReference type="Proteomes" id="UP000256970">
    <property type="component" value="Unassembled WGS sequence"/>
</dbReference>
<feature type="region of interest" description="Disordered" evidence="1">
    <location>
        <begin position="139"/>
        <end position="168"/>
    </location>
</feature>
<sequence length="298" mass="32519">MLLNMLFDDEDEGSVSALFQALAHPEESCLPKTADGEYDSAFPNVGLVVWQAGFVLGEWLLRAQPLGPWGKPLRVLELGCGIGQLGIVLALAGADVTLTDLAHITPLTQENADINSSRCAVKPTVTPYMWGTPVADIQAARQQQQQQQQQQEGQTPGDPQQQQQQQQQQQPWDVIVAADVLYEPQYYDKLLSSLLQLCPAQPAAAAAAAADQAEQPASSSSSSSSSASPPIYMCYRFRKYDERGFEARAEAAGFAVTAVPVEELHADYQCGGYRVIRLEQRRQQQQQQQQQGQAEAAS</sequence>
<feature type="compositionally biased region" description="Low complexity" evidence="1">
    <location>
        <begin position="142"/>
        <end position="168"/>
    </location>
</feature>
<dbReference type="EMBL" id="FNXT01000807">
    <property type="protein sequence ID" value="SZX67652.1"/>
    <property type="molecule type" value="Genomic_DNA"/>
</dbReference>
<proteinExistence type="predicted"/>